<feature type="compositionally biased region" description="Low complexity" evidence="2">
    <location>
        <begin position="359"/>
        <end position="370"/>
    </location>
</feature>
<feature type="compositionally biased region" description="Basic and acidic residues" evidence="2">
    <location>
        <begin position="153"/>
        <end position="163"/>
    </location>
</feature>
<sequence length="494" mass="50943">MTESVSTRRSPSRSNRSSARARRRAVAAAGGTPATAAVRPAGNAPRDDRTLDLFGDPVLEPDERVSAATGDDASAHAAMDADVPDDAADGRQATLDGFGVPETGRAKTAGDVERAGAPAGDDERAGADDRQVAAGDMADSVGSEAGSTSDGGVSERADARGSDDVLSTTADTNVRRGPAVKRERISTADDEAAAAAVATATHDEERAPGGAVKARRASSGTRRKGTAGVGRASAPVASDSAAAEAEAESAQAAESMQAAQSTQADRPAQAVRSTHAAELAQTAETAQTAQTAGAPERSLTLDTSSPLAEPQTTTRSAEPALAANIRDAARPAAASGSAVTQPLTSASFMTKPSADRVRPTASAHAAASPATDRETQLRPLSDGLAALQAETARLTLAADRERRRVNRLLLALAIVVLAALVALTMQTRQIAQLKQEAQTRQQRMDRLAADLSTQQAMLMTLADRHEALLSQVDRLQRNANRDAAIATKRTRRAH</sequence>
<feature type="compositionally biased region" description="Polar residues" evidence="2">
    <location>
        <begin position="300"/>
        <end position="316"/>
    </location>
</feature>
<feature type="transmembrane region" description="Helical" evidence="3">
    <location>
        <begin position="408"/>
        <end position="425"/>
    </location>
</feature>
<reference evidence="4 5" key="1">
    <citation type="submission" date="2021-02" db="EMBL/GenBank/DDBJ databases">
        <title>FDA dAtabase for Regulatory Grade micrObial Sequences (FDA-ARGOS): Supporting development and validation of Infectious Disease Dx tests.</title>
        <authorList>
            <person name="Minogue T."/>
            <person name="Wolcott M."/>
            <person name="Wasieloski L."/>
            <person name="Aguilar W."/>
            <person name="Moore D."/>
            <person name="Jaissle J."/>
            <person name="Tallon L."/>
            <person name="Sadzewicz L."/>
            <person name="Zhao X."/>
            <person name="Boylan J."/>
            <person name="Ott S."/>
            <person name="Bowen H."/>
            <person name="Vavikolanu K."/>
            <person name="Mehta A."/>
            <person name="Aluvathingal J."/>
            <person name="Nadendla S."/>
            <person name="Yan Y."/>
            <person name="Sichtig H."/>
        </authorList>
    </citation>
    <scope>NUCLEOTIDE SEQUENCE [LARGE SCALE GENOMIC DNA]</scope>
    <source>
        <strain evidence="4 5">FDAARGOS_1272</strain>
    </source>
</reference>
<evidence type="ECO:0000256" key="1">
    <source>
        <dbReference type="SAM" id="Coils"/>
    </source>
</evidence>
<feature type="coiled-coil region" evidence="1">
    <location>
        <begin position="384"/>
        <end position="478"/>
    </location>
</feature>
<dbReference type="AlphaFoldDB" id="A0A892IET3"/>
<evidence type="ECO:0000313" key="4">
    <source>
        <dbReference type="EMBL" id="QRO79309.1"/>
    </source>
</evidence>
<feature type="region of interest" description="Disordered" evidence="2">
    <location>
        <begin position="1"/>
        <end position="318"/>
    </location>
</feature>
<keyword evidence="3" id="KW-1133">Transmembrane helix</keyword>
<feature type="compositionally biased region" description="Low complexity" evidence="2">
    <location>
        <begin position="274"/>
        <end position="296"/>
    </location>
</feature>
<keyword evidence="1" id="KW-0175">Coiled coil</keyword>
<organism evidence="4 5">
    <name type="scientific">Burkholderia dolosa</name>
    <dbReference type="NCBI Taxonomy" id="152500"/>
    <lineage>
        <taxon>Bacteria</taxon>
        <taxon>Pseudomonadati</taxon>
        <taxon>Pseudomonadota</taxon>
        <taxon>Betaproteobacteria</taxon>
        <taxon>Burkholderiales</taxon>
        <taxon>Burkholderiaceae</taxon>
        <taxon>Burkholderia</taxon>
        <taxon>Burkholderia cepacia complex</taxon>
    </lineage>
</organism>
<evidence type="ECO:0000256" key="3">
    <source>
        <dbReference type="SAM" id="Phobius"/>
    </source>
</evidence>
<keyword evidence="3" id="KW-0472">Membrane</keyword>
<feature type="compositionally biased region" description="Basic and acidic residues" evidence="2">
    <location>
        <begin position="121"/>
        <end position="131"/>
    </location>
</feature>
<keyword evidence="3" id="KW-0812">Transmembrane</keyword>
<feature type="compositionally biased region" description="Low complexity" evidence="2">
    <location>
        <begin position="66"/>
        <end position="81"/>
    </location>
</feature>
<evidence type="ECO:0000313" key="5">
    <source>
        <dbReference type="Proteomes" id="UP000625568"/>
    </source>
</evidence>
<keyword evidence="4" id="KW-0966">Cell projection</keyword>
<feature type="compositionally biased region" description="Basic and acidic residues" evidence="2">
    <location>
        <begin position="104"/>
        <end position="114"/>
    </location>
</feature>
<feature type="compositionally biased region" description="Basic residues" evidence="2">
    <location>
        <begin position="213"/>
        <end position="225"/>
    </location>
</feature>
<protein>
    <submittedName>
        <fullName evidence="4">Flagellar hook-length control protein FliK</fullName>
    </submittedName>
</protein>
<dbReference type="Proteomes" id="UP000625568">
    <property type="component" value="Chromosome 2"/>
</dbReference>
<feature type="compositionally biased region" description="Low complexity" evidence="2">
    <location>
        <begin position="1"/>
        <end position="18"/>
    </location>
</feature>
<keyword evidence="4" id="KW-0969">Cilium</keyword>
<feature type="compositionally biased region" description="Low complexity" evidence="2">
    <location>
        <begin position="26"/>
        <end position="42"/>
    </location>
</feature>
<name>A0A892IET3_9BURK</name>
<dbReference type="EMBL" id="CP069483">
    <property type="protein sequence ID" value="QRO79309.1"/>
    <property type="molecule type" value="Genomic_DNA"/>
</dbReference>
<gene>
    <name evidence="4" type="ORF">I6K02_22395</name>
</gene>
<accession>A0A892IET3</accession>
<keyword evidence="5" id="KW-1185">Reference proteome</keyword>
<dbReference type="RefSeq" id="WP_035974691.1">
    <property type="nucleotide sequence ID" value="NZ_CP033838.1"/>
</dbReference>
<feature type="region of interest" description="Disordered" evidence="2">
    <location>
        <begin position="351"/>
        <end position="377"/>
    </location>
</feature>
<dbReference type="GeneID" id="93129161"/>
<keyword evidence="4" id="KW-0282">Flagellum</keyword>
<feature type="compositionally biased region" description="Low complexity" evidence="2">
    <location>
        <begin position="232"/>
        <end position="264"/>
    </location>
</feature>
<proteinExistence type="predicted"/>
<evidence type="ECO:0000256" key="2">
    <source>
        <dbReference type="SAM" id="MobiDB-lite"/>
    </source>
</evidence>